<evidence type="ECO:0000313" key="1">
    <source>
        <dbReference type="EMBL" id="GAH98586.1"/>
    </source>
</evidence>
<organism evidence="1">
    <name type="scientific">marine sediment metagenome</name>
    <dbReference type="NCBI Taxonomy" id="412755"/>
    <lineage>
        <taxon>unclassified sequences</taxon>
        <taxon>metagenomes</taxon>
        <taxon>ecological metagenomes</taxon>
    </lineage>
</organism>
<dbReference type="EMBL" id="BARV01000451">
    <property type="protein sequence ID" value="GAH98586.1"/>
    <property type="molecule type" value="Genomic_DNA"/>
</dbReference>
<name>X1JV26_9ZZZZ</name>
<reference evidence="1" key="1">
    <citation type="journal article" date="2014" name="Front. Microbiol.">
        <title>High frequency of phylogenetically diverse reductive dehalogenase-homologous genes in deep subseafloor sedimentary metagenomes.</title>
        <authorList>
            <person name="Kawai M."/>
            <person name="Futagami T."/>
            <person name="Toyoda A."/>
            <person name="Takaki Y."/>
            <person name="Nishi S."/>
            <person name="Hori S."/>
            <person name="Arai W."/>
            <person name="Tsubouchi T."/>
            <person name="Morono Y."/>
            <person name="Uchiyama I."/>
            <person name="Ito T."/>
            <person name="Fujiyama A."/>
            <person name="Inagaki F."/>
            <person name="Takami H."/>
        </authorList>
    </citation>
    <scope>NUCLEOTIDE SEQUENCE</scope>
    <source>
        <strain evidence="1">Expedition CK06-06</strain>
    </source>
</reference>
<comment type="caution">
    <text evidence="1">The sequence shown here is derived from an EMBL/GenBank/DDBJ whole genome shotgun (WGS) entry which is preliminary data.</text>
</comment>
<proteinExistence type="predicted"/>
<protein>
    <submittedName>
        <fullName evidence="1">Uncharacterized protein</fullName>
    </submittedName>
</protein>
<gene>
    <name evidence="1" type="ORF">S06H3_01726</name>
</gene>
<dbReference type="AlphaFoldDB" id="X1JV26"/>
<sequence length="54" mass="6082">MSDKKLDLKRCKLTWDGDQPVVECPASELTEATRLIQTKGVLIKEVTIVKEVPK</sequence>
<accession>X1JV26</accession>